<evidence type="ECO:0000313" key="1">
    <source>
        <dbReference type="EMBL" id="TGD72558.1"/>
    </source>
</evidence>
<dbReference type="Proteomes" id="UP000298050">
    <property type="component" value="Unassembled WGS sequence"/>
</dbReference>
<gene>
    <name evidence="1" type="ORF">E4634_13615</name>
</gene>
<comment type="caution">
    <text evidence="1">The sequence shown here is derived from an EMBL/GenBank/DDBJ whole genome shotgun (WGS) entry which is preliminary data.</text>
</comment>
<sequence length="132" mass="14296">MLGYMRNHLEYSNAVLDTLQSLVDEGAFSAVRAGDLRLRLADRAQVENTVVRMEYGSADSAFRELASNCWLHFEGARARGDNSKGDYLKLATRALMLGGLPESDAGEELSALARLHGQRAQTSAGDTGVAIH</sequence>
<dbReference type="EMBL" id="SRLE01000009">
    <property type="protein sequence ID" value="TGD72558.1"/>
    <property type="molecule type" value="Genomic_DNA"/>
</dbReference>
<reference evidence="1 2" key="1">
    <citation type="submission" date="2019-04" db="EMBL/GenBank/DDBJ databases">
        <title>Taxonomy of novel Haliea sp. from mangrove soil of West Coast of India.</title>
        <authorList>
            <person name="Verma A."/>
            <person name="Kumar P."/>
            <person name="Krishnamurthi S."/>
        </authorList>
    </citation>
    <scope>NUCLEOTIDE SEQUENCE [LARGE SCALE GENOMIC DNA]</scope>
    <source>
        <strain evidence="1 2">SAOS-164</strain>
    </source>
</reference>
<proteinExistence type="predicted"/>
<evidence type="ECO:0000313" key="2">
    <source>
        <dbReference type="Proteomes" id="UP000298050"/>
    </source>
</evidence>
<dbReference type="AlphaFoldDB" id="A0A4Z0LZL5"/>
<organism evidence="1 2">
    <name type="scientific">Mangrovimicrobium sediminis</name>
    <dbReference type="NCBI Taxonomy" id="2562682"/>
    <lineage>
        <taxon>Bacteria</taxon>
        <taxon>Pseudomonadati</taxon>
        <taxon>Pseudomonadota</taxon>
        <taxon>Gammaproteobacteria</taxon>
        <taxon>Cellvibrionales</taxon>
        <taxon>Halieaceae</taxon>
        <taxon>Mangrovimicrobium</taxon>
    </lineage>
</organism>
<keyword evidence="2" id="KW-1185">Reference proteome</keyword>
<accession>A0A4Z0LZL5</accession>
<name>A0A4Z0LZL5_9GAMM</name>
<dbReference type="RefSeq" id="WP_135444786.1">
    <property type="nucleotide sequence ID" value="NZ_SRLE01000009.1"/>
</dbReference>
<protein>
    <submittedName>
        <fullName evidence="1">Uncharacterized protein</fullName>
    </submittedName>
</protein>